<dbReference type="NCBIfam" id="TIGR02890">
    <property type="entry name" value="bacill_yteA"/>
    <property type="match status" value="1"/>
</dbReference>
<proteinExistence type="predicted"/>
<dbReference type="SUPFAM" id="SSF109635">
    <property type="entry name" value="DnaK suppressor protein DksA, alpha-hairpin domain"/>
    <property type="match status" value="1"/>
</dbReference>
<dbReference type="GO" id="GO:0008270">
    <property type="term" value="F:zinc ion binding"/>
    <property type="evidence" value="ECO:0007669"/>
    <property type="project" value="UniProtKB-KW"/>
</dbReference>
<dbReference type="Proteomes" id="UP000192478">
    <property type="component" value="Chromosome"/>
</dbReference>
<feature type="zinc finger region" description="dksA C4-type" evidence="4">
    <location>
        <begin position="93"/>
        <end position="117"/>
    </location>
</feature>
<dbReference type="RefSeq" id="WP_070970740.1">
    <property type="nucleotide sequence ID" value="NZ_CP017603.1"/>
</dbReference>
<accession>A0AAC9RLU6</accession>
<sequence>MDIQKQKHFKQLLLQEKKEILDTLKRMEEHQPHSASMREYTEELSAYDNHPADLGTEMFMTAMQANLENNEKYRLHEIDRALKRIENGEYAICRGCGAEISEERLEILPEADTCMECEKGEVALYDSDANRPVEERLLRAPFGRTHKNTDDYTGYDGEDAYQEVAKYNEVKNDPSFSTGDHQGVFDDFAPGIVEDVDNITEDYYKRQLPSTRREREADIDLE</sequence>
<dbReference type="Proteomes" id="UP000177894">
    <property type="component" value="Chromosome"/>
</dbReference>
<keyword evidence="1" id="KW-0479">Metal-binding</keyword>
<dbReference type="PANTHER" id="PTHR33823:SF4">
    <property type="entry name" value="GENERAL STRESS PROTEIN 16O"/>
    <property type="match status" value="1"/>
</dbReference>
<protein>
    <submittedName>
        <fullName evidence="7">General stress protein 16O</fullName>
    </submittedName>
</protein>
<dbReference type="EMBL" id="CP017603">
    <property type="protein sequence ID" value="AOY77382.1"/>
    <property type="molecule type" value="Genomic_DNA"/>
</dbReference>
<dbReference type="EMBL" id="CP020559">
    <property type="protein sequence ID" value="ARE87932.1"/>
    <property type="molecule type" value="Genomic_DNA"/>
</dbReference>
<dbReference type="InterPro" id="IPR037187">
    <property type="entry name" value="DnaK_N"/>
</dbReference>
<reference evidence="7 9" key="2">
    <citation type="submission" date="2017-03" db="EMBL/GenBank/DDBJ databases">
        <title>Complete sequence of Clostridium formicaceticum DSM 92.</title>
        <authorList>
            <person name="Poehlein A."/>
            <person name="Karl M."/>
            <person name="Bengelsdorf F.R."/>
            <person name="Duerre P."/>
            <person name="Daniel R."/>
        </authorList>
    </citation>
    <scope>NUCLEOTIDE SEQUENCE [LARGE SCALE GENOMIC DNA]</scope>
    <source>
        <strain evidence="7 9">DSM 92</strain>
    </source>
</reference>
<dbReference type="PANTHER" id="PTHR33823">
    <property type="entry name" value="RNA POLYMERASE-BINDING TRANSCRIPTION FACTOR DKSA-RELATED"/>
    <property type="match status" value="1"/>
</dbReference>
<dbReference type="InterPro" id="IPR014240">
    <property type="entry name" value="YteA"/>
</dbReference>
<dbReference type="PROSITE" id="PS51128">
    <property type="entry name" value="ZF_DKSA_2"/>
    <property type="match status" value="1"/>
</dbReference>
<name>A0AAC9RLU6_9CLOT</name>
<evidence type="ECO:0000313" key="6">
    <source>
        <dbReference type="EMBL" id="AOY77382.1"/>
    </source>
</evidence>
<evidence type="ECO:0000259" key="5">
    <source>
        <dbReference type="Pfam" id="PF01258"/>
    </source>
</evidence>
<keyword evidence="3" id="KW-0862">Zinc</keyword>
<dbReference type="KEGG" id="cfm:BJL90_16910"/>
<dbReference type="SUPFAM" id="SSF57716">
    <property type="entry name" value="Glucocorticoid receptor-like (DNA-binding domain)"/>
    <property type="match status" value="1"/>
</dbReference>
<keyword evidence="2" id="KW-0863">Zinc-finger</keyword>
<dbReference type="AlphaFoldDB" id="A0AAC9RLU6"/>
<evidence type="ECO:0000256" key="3">
    <source>
        <dbReference type="ARBA" id="ARBA00022833"/>
    </source>
</evidence>
<evidence type="ECO:0000313" key="8">
    <source>
        <dbReference type="Proteomes" id="UP000177894"/>
    </source>
</evidence>
<reference evidence="6 8" key="1">
    <citation type="submission" date="2016-10" db="EMBL/GenBank/DDBJ databases">
        <title>Complete Genome Sequence of Acetogen Clostridium formicoaceticum ATCC 27076.</title>
        <authorList>
            <person name="Bao T."/>
            <person name="Cheng C."/>
            <person name="Zhao J."/>
            <person name="Yang S.-T."/>
            <person name="Wang J."/>
            <person name="Wang M."/>
        </authorList>
    </citation>
    <scope>NUCLEOTIDE SEQUENCE [LARGE SCALE GENOMIC DNA]</scope>
    <source>
        <strain evidence="6 8">ATCC 27076</strain>
    </source>
</reference>
<feature type="domain" description="Zinc finger DksA/TraR C4-type" evidence="5">
    <location>
        <begin position="88"/>
        <end position="118"/>
    </location>
</feature>
<evidence type="ECO:0000313" key="9">
    <source>
        <dbReference type="Proteomes" id="UP000192478"/>
    </source>
</evidence>
<organism evidence="7 9">
    <name type="scientific">Clostridium formicaceticum</name>
    <dbReference type="NCBI Taxonomy" id="1497"/>
    <lineage>
        <taxon>Bacteria</taxon>
        <taxon>Bacillati</taxon>
        <taxon>Bacillota</taxon>
        <taxon>Clostridia</taxon>
        <taxon>Eubacteriales</taxon>
        <taxon>Clostridiaceae</taxon>
        <taxon>Clostridium</taxon>
    </lineage>
</organism>
<evidence type="ECO:0000313" key="7">
    <source>
        <dbReference type="EMBL" id="ARE87932.1"/>
    </source>
</evidence>
<dbReference type="InterPro" id="IPR000962">
    <property type="entry name" value="Znf_DskA_TraR"/>
</dbReference>
<dbReference type="Pfam" id="PF01258">
    <property type="entry name" value="zf-dskA_traR"/>
    <property type="match status" value="1"/>
</dbReference>
<gene>
    <name evidence="7" type="primary">yocK</name>
    <name evidence="6" type="ORF">BJL90_16910</name>
    <name evidence="7" type="ORF">CLFO_23320</name>
</gene>
<evidence type="ECO:0000256" key="4">
    <source>
        <dbReference type="PROSITE-ProRule" id="PRU00510"/>
    </source>
</evidence>
<keyword evidence="8" id="KW-1185">Reference proteome</keyword>
<evidence type="ECO:0000256" key="2">
    <source>
        <dbReference type="ARBA" id="ARBA00022771"/>
    </source>
</evidence>
<dbReference type="Gene3D" id="1.20.120.910">
    <property type="entry name" value="DksA, coiled-coil domain"/>
    <property type="match status" value="1"/>
</dbReference>
<evidence type="ECO:0000256" key="1">
    <source>
        <dbReference type="ARBA" id="ARBA00022723"/>
    </source>
</evidence>